<dbReference type="GO" id="GO:0004821">
    <property type="term" value="F:histidine-tRNA ligase activity"/>
    <property type="evidence" value="ECO:0007669"/>
    <property type="project" value="UniProtKB-UniRule"/>
</dbReference>
<feature type="binding site" evidence="12">
    <location>
        <position position="258"/>
    </location>
    <ligand>
        <name>L-histidine</name>
        <dbReference type="ChEBI" id="CHEBI:57595"/>
    </ligand>
</feature>
<comment type="similarity">
    <text evidence="2 11">Belongs to the class-II aminoacyl-tRNA synthetase family.</text>
</comment>
<feature type="binding site" evidence="12">
    <location>
        <position position="127"/>
    </location>
    <ligand>
        <name>L-histidine</name>
        <dbReference type="ChEBI" id="CHEBI:57595"/>
    </ligand>
</feature>
<evidence type="ECO:0000256" key="9">
    <source>
        <dbReference type="ARBA" id="ARBA00023146"/>
    </source>
</evidence>
<dbReference type="PROSITE" id="PS50862">
    <property type="entry name" value="AA_TRNA_LIGASE_II"/>
    <property type="match status" value="1"/>
</dbReference>
<dbReference type="Pfam" id="PF03129">
    <property type="entry name" value="HGTP_anticodon"/>
    <property type="match status" value="1"/>
</dbReference>
<dbReference type="GO" id="GO:0006427">
    <property type="term" value="P:histidyl-tRNA aminoacylation"/>
    <property type="evidence" value="ECO:0007669"/>
    <property type="project" value="UniProtKB-UniRule"/>
</dbReference>
<dbReference type="Proteomes" id="UP000243807">
    <property type="component" value="Chromosome"/>
</dbReference>
<dbReference type="InterPro" id="IPR004154">
    <property type="entry name" value="Anticodon-bd"/>
</dbReference>
<evidence type="ECO:0000256" key="2">
    <source>
        <dbReference type="ARBA" id="ARBA00008226"/>
    </source>
</evidence>
<evidence type="ECO:0000256" key="4">
    <source>
        <dbReference type="ARBA" id="ARBA00022490"/>
    </source>
</evidence>
<evidence type="ECO:0000259" key="13">
    <source>
        <dbReference type="PROSITE" id="PS50862"/>
    </source>
</evidence>
<evidence type="ECO:0000313" key="15">
    <source>
        <dbReference type="Proteomes" id="UP000243807"/>
    </source>
</evidence>
<reference evidence="14 15" key="1">
    <citation type="submission" date="2017-01" db="EMBL/GenBank/DDBJ databases">
        <title>Draft sequence of Acidihalobacter ferrooxidans strain DSM 14175 (strain V8).</title>
        <authorList>
            <person name="Khaleque H.N."/>
            <person name="Ramsay J.P."/>
            <person name="Murphy R.J.T."/>
            <person name="Kaksonen A.H."/>
            <person name="Boxall N.J."/>
            <person name="Watkin E.L.J."/>
        </authorList>
    </citation>
    <scope>NUCLEOTIDE SEQUENCE [LARGE SCALE GENOMIC DNA]</scope>
    <source>
        <strain evidence="14 15">V8</strain>
    </source>
</reference>
<name>A0A1P8UGV6_9GAMM</name>
<sequence length="425" mass="47407">MAERIQSIRGMHDILPEQGAAWSWLEARIRGVVEQYGYRRIRLPIVEKTELFARSIGAVTDIVEKEMYTFQDRNGESLTLRPEGTAGCVRAGIEHGLLHNQLVRLWYAGPMFRHERPQKGRYRQFHQAGVETFGMEGPDIDAELILMTARLWRELGLENVRLEVNSLGSAEARAAHRVALQAFLRSRIDELDEDSRRRLESNPLRVLDSKHPATREVLRDAPQLLEALDDASREHFDALCATLSEAGIEYVVNPSLVRGLDYYSRTVFEWITDELGAQGTICAGGRYDGLVDQLGGRSAPGCGFAMGLERLLDLLAIQGLLPEMPGPQVYVLSQGEAERRAALLLGEALRQARPDLDVLVHCGEGGLKAQMKRADRSGAQMALIIGEQERVEGSVTVRKLRGDSEQVKVAQTAVLAELQRLWPNA</sequence>
<evidence type="ECO:0000313" key="14">
    <source>
        <dbReference type="EMBL" id="APZ43068.1"/>
    </source>
</evidence>
<evidence type="ECO:0000256" key="1">
    <source>
        <dbReference type="ARBA" id="ARBA00004496"/>
    </source>
</evidence>
<dbReference type="FunFam" id="3.30.930.10:FF:000005">
    <property type="entry name" value="Histidine--tRNA ligase"/>
    <property type="match status" value="1"/>
</dbReference>
<dbReference type="AlphaFoldDB" id="A0A1P8UGV6"/>
<evidence type="ECO:0000256" key="6">
    <source>
        <dbReference type="ARBA" id="ARBA00022741"/>
    </source>
</evidence>
<dbReference type="OrthoDB" id="9800814at2"/>
<gene>
    <name evidence="11" type="primary">hisS</name>
    <name evidence="14" type="ORF">BW247_08165</name>
</gene>
<evidence type="ECO:0000256" key="12">
    <source>
        <dbReference type="PIRSR" id="PIRSR001549-1"/>
    </source>
</evidence>
<dbReference type="GO" id="GO:0005737">
    <property type="term" value="C:cytoplasm"/>
    <property type="evidence" value="ECO:0007669"/>
    <property type="project" value="UniProtKB-SubCell"/>
</dbReference>
<dbReference type="HAMAP" id="MF_00127">
    <property type="entry name" value="His_tRNA_synth"/>
    <property type="match status" value="1"/>
</dbReference>
<dbReference type="Pfam" id="PF13393">
    <property type="entry name" value="tRNA-synt_His"/>
    <property type="match status" value="1"/>
</dbReference>
<evidence type="ECO:0000256" key="10">
    <source>
        <dbReference type="ARBA" id="ARBA00047639"/>
    </source>
</evidence>
<dbReference type="InterPro" id="IPR045864">
    <property type="entry name" value="aa-tRNA-synth_II/BPL/LPL"/>
</dbReference>
<dbReference type="KEGG" id="afy:BW247_08165"/>
<dbReference type="STRING" id="1765967.BW247_08165"/>
<keyword evidence="5 11" id="KW-0436">Ligase</keyword>
<feature type="binding site" evidence="12">
    <location>
        <begin position="83"/>
        <end position="85"/>
    </location>
    <ligand>
        <name>L-histidine</name>
        <dbReference type="ChEBI" id="CHEBI:57595"/>
    </ligand>
</feature>
<dbReference type="SUPFAM" id="SSF55681">
    <property type="entry name" value="Class II aaRS and biotin synthetases"/>
    <property type="match status" value="1"/>
</dbReference>
<organism evidence="14 15">
    <name type="scientific">Acidihalobacter ferrooxydans</name>
    <dbReference type="NCBI Taxonomy" id="1765967"/>
    <lineage>
        <taxon>Bacteria</taxon>
        <taxon>Pseudomonadati</taxon>
        <taxon>Pseudomonadota</taxon>
        <taxon>Gammaproteobacteria</taxon>
        <taxon>Chromatiales</taxon>
        <taxon>Ectothiorhodospiraceae</taxon>
        <taxon>Acidihalobacter</taxon>
    </lineage>
</organism>
<keyword evidence="4 11" id="KW-0963">Cytoplasm</keyword>
<accession>A0A1P8UGV6</accession>
<dbReference type="InterPro" id="IPR004516">
    <property type="entry name" value="HisRS/HisZ"/>
</dbReference>
<feature type="binding site" evidence="12">
    <location>
        <position position="131"/>
    </location>
    <ligand>
        <name>L-histidine</name>
        <dbReference type="ChEBI" id="CHEBI:57595"/>
    </ligand>
</feature>
<dbReference type="Gene3D" id="3.30.930.10">
    <property type="entry name" value="Bira Bifunctional Protein, Domain 2"/>
    <property type="match status" value="1"/>
</dbReference>
<dbReference type="InterPro" id="IPR041715">
    <property type="entry name" value="HisRS-like_core"/>
</dbReference>
<feature type="domain" description="Aminoacyl-transfer RNA synthetases class-II family profile" evidence="13">
    <location>
        <begin position="1"/>
        <end position="325"/>
    </location>
</feature>
<keyword evidence="8 11" id="KW-0648">Protein biosynthesis</keyword>
<dbReference type="Gene3D" id="3.40.50.800">
    <property type="entry name" value="Anticodon-binding domain"/>
    <property type="match status" value="1"/>
</dbReference>
<comment type="subunit">
    <text evidence="3 11">Homodimer.</text>
</comment>
<dbReference type="InterPro" id="IPR006195">
    <property type="entry name" value="aa-tRNA-synth_II"/>
</dbReference>
<dbReference type="InterPro" id="IPR036621">
    <property type="entry name" value="Anticodon-bd_dom_sf"/>
</dbReference>
<dbReference type="EC" id="6.1.1.21" evidence="11"/>
<dbReference type="GO" id="GO:0005524">
    <property type="term" value="F:ATP binding"/>
    <property type="evidence" value="ECO:0007669"/>
    <property type="project" value="UniProtKB-UniRule"/>
</dbReference>
<protein>
    <recommendedName>
        <fullName evidence="11">Histidine--tRNA ligase</fullName>
        <ecNumber evidence="11">6.1.1.21</ecNumber>
    </recommendedName>
    <alternativeName>
        <fullName evidence="11">Histidyl-tRNA synthetase</fullName>
        <shortName evidence="11">HisRS</shortName>
    </alternativeName>
</protein>
<dbReference type="CDD" id="cd00859">
    <property type="entry name" value="HisRS_anticodon"/>
    <property type="match status" value="1"/>
</dbReference>
<dbReference type="NCBIfam" id="TIGR00442">
    <property type="entry name" value="hisS"/>
    <property type="match status" value="1"/>
</dbReference>
<evidence type="ECO:0000256" key="8">
    <source>
        <dbReference type="ARBA" id="ARBA00022917"/>
    </source>
</evidence>
<dbReference type="PANTHER" id="PTHR43707:SF1">
    <property type="entry name" value="HISTIDINE--TRNA LIGASE, MITOCHONDRIAL-RELATED"/>
    <property type="match status" value="1"/>
</dbReference>
<dbReference type="SUPFAM" id="SSF52954">
    <property type="entry name" value="Class II aaRS ABD-related"/>
    <property type="match status" value="1"/>
</dbReference>
<comment type="subcellular location">
    <subcellularLocation>
        <location evidence="1 11">Cytoplasm</location>
    </subcellularLocation>
</comment>
<keyword evidence="9 11" id="KW-0030">Aminoacyl-tRNA synthetase</keyword>
<feature type="binding site" evidence="12">
    <location>
        <begin position="262"/>
        <end position="263"/>
    </location>
    <ligand>
        <name>L-histidine</name>
        <dbReference type="ChEBI" id="CHEBI:57595"/>
    </ligand>
</feature>
<evidence type="ECO:0000256" key="3">
    <source>
        <dbReference type="ARBA" id="ARBA00011738"/>
    </source>
</evidence>
<keyword evidence="15" id="KW-1185">Reference proteome</keyword>
<dbReference type="InterPro" id="IPR033656">
    <property type="entry name" value="HisRS_anticodon"/>
</dbReference>
<dbReference type="InterPro" id="IPR015807">
    <property type="entry name" value="His-tRNA-ligase"/>
</dbReference>
<dbReference type="EMBL" id="CP019434">
    <property type="protein sequence ID" value="APZ43068.1"/>
    <property type="molecule type" value="Genomic_DNA"/>
</dbReference>
<evidence type="ECO:0000256" key="11">
    <source>
        <dbReference type="HAMAP-Rule" id="MF_00127"/>
    </source>
</evidence>
<comment type="catalytic activity">
    <reaction evidence="10 11">
        <text>tRNA(His) + L-histidine + ATP = L-histidyl-tRNA(His) + AMP + diphosphate + H(+)</text>
        <dbReference type="Rhea" id="RHEA:17313"/>
        <dbReference type="Rhea" id="RHEA-COMP:9665"/>
        <dbReference type="Rhea" id="RHEA-COMP:9689"/>
        <dbReference type="ChEBI" id="CHEBI:15378"/>
        <dbReference type="ChEBI" id="CHEBI:30616"/>
        <dbReference type="ChEBI" id="CHEBI:33019"/>
        <dbReference type="ChEBI" id="CHEBI:57595"/>
        <dbReference type="ChEBI" id="CHEBI:78442"/>
        <dbReference type="ChEBI" id="CHEBI:78527"/>
        <dbReference type="ChEBI" id="CHEBI:456215"/>
        <dbReference type="EC" id="6.1.1.21"/>
    </reaction>
</comment>
<evidence type="ECO:0000256" key="7">
    <source>
        <dbReference type="ARBA" id="ARBA00022840"/>
    </source>
</evidence>
<dbReference type="PIRSF" id="PIRSF001549">
    <property type="entry name" value="His-tRNA_synth"/>
    <property type="match status" value="1"/>
</dbReference>
<keyword evidence="6 11" id="KW-0547">Nucleotide-binding</keyword>
<keyword evidence="7 11" id="KW-0067">ATP-binding</keyword>
<dbReference type="RefSeq" id="WP_076836716.1">
    <property type="nucleotide sequence ID" value="NZ_CP019434.1"/>
</dbReference>
<feature type="binding site" evidence="12">
    <location>
        <position position="113"/>
    </location>
    <ligand>
        <name>L-histidine</name>
        <dbReference type="ChEBI" id="CHEBI:57595"/>
    </ligand>
</feature>
<dbReference type="PANTHER" id="PTHR43707">
    <property type="entry name" value="HISTIDYL-TRNA SYNTHETASE"/>
    <property type="match status" value="1"/>
</dbReference>
<evidence type="ECO:0000256" key="5">
    <source>
        <dbReference type="ARBA" id="ARBA00022598"/>
    </source>
</evidence>
<proteinExistence type="inferred from homology"/>
<dbReference type="CDD" id="cd00773">
    <property type="entry name" value="HisRS-like_core"/>
    <property type="match status" value="1"/>
</dbReference>